<dbReference type="InterPro" id="IPR010427">
    <property type="entry name" value="DUF1023"/>
</dbReference>
<dbReference type="InterPro" id="IPR029058">
    <property type="entry name" value="AB_hydrolase_fold"/>
</dbReference>
<proteinExistence type="predicted"/>
<name>A0A0F6Z6L6_9CORY</name>
<sequence length="378" mass="39591">MLALKSSELEGIATSLTAVAGALHESNTDRLQSWQQLETMTSASSLIQGFIKLVDYNRPTVNIVEQMHKTASTLFNTADFLRTLEGYVDVLEKQADKSITLTVMLRYIASLSSLLDLMCAREINALCTAIAPEPLKHLGDFGTLPASAIHEFHLVNAPPEIRALAEAHPDMQILEAGDGSLVASFGDIDKAAAVTTIVAGVGSSNPEGWNTYVDRARTVSASTGSATVLWLGYQAPASIPAAVSGAAANRAASDLQRFQAALQSRNPHQRKVVMGYSYGSTVVGKAASSGELSADALVLVGSPGAGVSHSSQLGAPVYAVTGSADPIGFAGTQYDGIHGTDPTAALFGATVWDSPSTHSGYWNDQEFLGNVAEVVRGK</sequence>
<keyword evidence="3" id="KW-1185">Reference proteome</keyword>
<evidence type="ECO:0000313" key="3">
    <source>
        <dbReference type="Proteomes" id="UP000034037"/>
    </source>
</evidence>
<feature type="domain" description="DUF1023" evidence="1">
    <location>
        <begin position="179"/>
        <end position="327"/>
    </location>
</feature>
<evidence type="ECO:0000259" key="1">
    <source>
        <dbReference type="Pfam" id="PF06259"/>
    </source>
</evidence>
<gene>
    <name evidence="2" type="ORF">YH66_13990</name>
</gene>
<organism evidence="2 3">
    <name type="scientific">[Brevibacterium] flavum</name>
    <dbReference type="NCBI Taxonomy" id="92706"/>
    <lineage>
        <taxon>Bacteria</taxon>
        <taxon>Bacillati</taxon>
        <taxon>Actinomycetota</taxon>
        <taxon>Actinomycetes</taxon>
        <taxon>Mycobacteriales</taxon>
        <taxon>Corynebacteriaceae</taxon>
        <taxon>Corynebacterium</taxon>
    </lineage>
</organism>
<dbReference type="ESTHER" id="corgl-q8nlz1">
    <property type="family name" value="Duf_1023"/>
</dbReference>
<dbReference type="Pfam" id="PF06259">
    <property type="entry name" value="Abhydrolase_8"/>
    <property type="match status" value="1"/>
</dbReference>
<dbReference type="RefSeq" id="WP_003862805.1">
    <property type="nucleotide sequence ID" value="NZ_CP011309.1"/>
</dbReference>
<dbReference type="EMBL" id="CP011309">
    <property type="protein sequence ID" value="AKF28553.1"/>
    <property type="molecule type" value="Genomic_DNA"/>
</dbReference>
<protein>
    <recommendedName>
        <fullName evidence="1">DUF1023 domain-containing protein</fullName>
    </recommendedName>
</protein>
<dbReference type="Proteomes" id="UP000034037">
    <property type="component" value="Chromosome"/>
</dbReference>
<dbReference type="SUPFAM" id="SSF53474">
    <property type="entry name" value="alpha/beta-Hydrolases"/>
    <property type="match status" value="1"/>
</dbReference>
<reference evidence="2 3" key="1">
    <citation type="submission" date="2015-04" db="EMBL/GenBank/DDBJ databases">
        <title>Complete Genome Sequence of Brevibacterium flavum ATCC 15168.</title>
        <authorList>
            <person name="Ahn J."/>
            <person name="Park G."/>
            <person name="Jeon W."/>
            <person name="Jang Y."/>
            <person name="Jang M."/>
            <person name="Lee H."/>
            <person name="Lee H."/>
        </authorList>
    </citation>
    <scope>NUCLEOTIDE SEQUENCE [LARGE SCALE GENOMIC DNA]</scope>
    <source>
        <strain evidence="2 3">ATCC 15168</strain>
    </source>
</reference>
<dbReference type="AlphaFoldDB" id="A0A0F6Z6L6"/>
<accession>A0A0F6Z6L6</accession>
<dbReference type="Gene3D" id="3.40.50.1820">
    <property type="entry name" value="alpha/beta hydrolase"/>
    <property type="match status" value="1"/>
</dbReference>
<evidence type="ECO:0000313" key="2">
    <source>
        <dbReference type="EMBL" id="AKF28553.1"/>
    </source>
</evidence>
<dbReference type="PATRIC" id="fig|92706.3.peg.2934"/>
<dbReference type="HOGENOM" id="CLU_059711_0_0_11"/>